<accession>A0A4P9WHH6</accession>
<feature type="transmembrane region" description="Helical" evidence="2">
    <location>
        <begin position="20"/>
        <end position="44"/>
    </location>
</feature>
<reference evidence="4" key="1">
    <citation type="journal article" date="2018" name="Nat. Microbiol.">
        <title>Leveraging single-cell genomics to expand the fungal tree of life.</title>
        <authorList>
            <person name="Ahrendt S.R."/>
            <person name="Quandt C.A."/>
            <person name="Ciobanu D."/>
            <person name="Clum A."/>
            <person name="Salamov A."/>
            <person name="Andreopoulos B."/>
            <person name="Cheng J.F."/>
            <person name="Woyke T."/>
            <person name="Pelin A."/>
            <person name="Henrissat B."/>
            <person name="Reynolds N.K."/>
            <person name="Benny G.L."/>
            <person name="Smith M.E."/>
            <person name="James T.Y."/>
            <person name="Grigoriev I.V."/>
        </authorList>
    </citation>
    <scope>NUCLEOTIDE SEQUENCE [LARGE SCALE GENOMIC DNA]</scope>
</reference>
<feature type="compositionally biased region" description="Polar residues" evidence="1">
    <location>
        <begin position="201"/>
        <end position="217"/>
    </location>
</feature>
<keyword evidence="2" id="KW-0472">Membrane</keyword>
<protein>
    <submittedName>
        <fullName evidence="3">Uncharacterized protein</fullName>
    </submittedName>
</protein>
<evidence type="ECO:0000313" key="3">
    <source>
        <dbReference type="EMBL" id="RKO90540.1"/>
    </source>
</evidence>
<evidence type="ECO:0000313" key="4">
    <source>
        <dbReference type="Proteomes" id="UP000269721"/>
    </source>
</evidence>
<dbReference type="Proteomes" id="UP000269721">
    <property type="component" value="Unassembled WGS sequence"/>
</dbReference>
<name>A0A4P9WHH6_9FUNG</name>
<organism evidence="3 4">
    <name type="scientific">Blyttiomyces helicus</name>
    <dbReference type="NCBI Taxonomy" id="388810"/>
    <lineage>
        <taxon>Eukaryota</taxon>
        <taxon>Fungi</taxon>
        <taxon>Fungi incertae sedis</taxon>
        <taxon>Chytridiomycota</taxon>
        <taxon>Chytridiomycota incertae sedis</taxon>
        <taxon>Chytridiomycetes</taxon>
        <taxon>Chytridiomycetes incertae sedis</taxon>
        <taxon>Blyttiomyces</taxon>
    </lineage>
</organism>
<keyword evidence="4" id="KW-1185">Reference proteome</keyword>
<feature type="region of interest" description="Disordered" evidence="1">
    <location>
        <begin position="195"/>
        <end position="217"/>
    </location>
</feature>
<evidence type="ECO:0000256" key="2">
    <source>
        <dbReference type="SAM" id="Phobius"/>
    </source>
</evidence>
<dbReference type="EMBL" id="KZ995505">
    <property type="protein sequence ID" value="RKO90540.1"/>
    <property type="molecule type" value="Genomic_DNA"/>
</dbReference>
<keyword evidence="2" id="KW-0812">Transmembrane</keyword>
<dbReference type="AlphaFoldDB" id="A0A4P9WHH6"/>
<evidence type="ECO:0000256" key="1">
    <source>
        <dbReference type="SAM" id="MobiDB-lite"/>
    </source>
</evidence>
<sequence length="217" mass="23149">MTLWWAFFWPRLDTGDTLDPSFRVGIICAAICIGSVATVGLLVGKELTSSIMVKLSLATTSTSESSGVEVSSTNRTRSKNIGHEEANAKMPDCFRLLIVGNQGTLGGLEVSNFAVRRMTTPPVGSEGEADSLSKSDAVVVNITSDVQIESDNTEMTITFQKMQGTRRGGFYRLQLSSEDFQALCRFLEKRPNAGRGGGASGLNSLATGLISTPTETA</sequence>
<gene>
    <name evidence="3" type="ORF">BDK51DRAFT_29182</name>
</gene>
<proteinExistence type="predicted"/>
<keyword evidence="2" id="KW-1133">Transmembrane helix</keyword>